<feature type="transmembrane region" description="Helical" evidence="2">
    <location>
        <begin position="112"/>
        <end position="131"/>
    </location>
</feature>
<dbReference type="GO" id="GO:0043025">
    <property type="term" value="C:neuronal cell body"/>
    <property type="evidence" value="ECO:0007669"/>
    <property type="project" value="TreeGrafter"/>
</dbReference>
<keyword evidence="2" id="KW-0472">Membrane</keyword>
<keyword evidence="5" id="KW-1185">Reference proteome</keyword>
<evidence type="ECO:0000256" key="1">
    <source>
        <dbReference type="SAM" id="MobiDB-lite"/>
    </source>
</evidence>
<evidence type="ECO:0000313" key="3">
    <source>
        <dbReference type="EMBL" id="CAF0930348.1"/>
    </source>
</evidence>
<dbReference type="EMBL" id="CAJNOM010000450">
    <property type="protein sequence ID" value="CAF1445183.1"/>
    <property type="molecule type" value="Genomic_DNA"/>
</dbReference>
<protein>
    <submittedName>
        <fullName evidence="3">Uncharacterized protein</fullName>
    </submittedName>
</protein>
<dbReference type="Pfam" id="PF14927">
    <property type="entry name" value="Neurensin"/>
    <property type="match status" value="1"/>
</dbReference>
<dbReference type="PANTHER" id="PTHR14796:SF3">
    <property type="entry name" value="NEURENSIN 1-LIKE-RELATED"/>
    <property type="match status" value="1"/>
</dbReference>
<proteinExistence type="predicted"/>
<evidence type="ECO:0000313" key="5">
    <source>
        <dbReference type="Proteomes" id="UP000663832"/>
    </source>
</evidence>
<keyword evidence="2" id="KW-0812">Transmembrane</keyword>
<name>A0A814BRU8_9BILA</name>
<evidence type="ECO:0000256" key="2">
    <source>
        <dbReference type="SAM" id="Phobius"/>
    </source>
</evidence>
<dbReference type="GO" id="GO:0007399">
    <property type="term" value="P:nervous system development"/>
    <property type="evidence" value="ECO:0007669"/>
    <property type="project" value="TreeGrafter"/>
</dbReference>
<feature type="compositionally biased region" description="Polar residues" evidence="1">
    <location>
        <begin position="186"/>
        <end position="196"/>
    </location>
</feature>
<dbReference type="PANTHER" id="PTHR14796">
    <property type="entry name" value="NEURENSIN 1-RELATED"/>
    <property type="match status" value="1"/>
</dbReference>
<dbReference type="EMBL" id="CAJNOI010000045">
    <property type="protein sequence ID" value="CAF0930348.1"/>
    <property type="molecule type" value="Genomic_DNA"/>
</dbReference>
<evidence type="ECO:0000313" key="6">
    <source>
        <dbReference type="Proteomes" id="UP000663877"/>
    </source>
</evidence>
<dbReference type="GO" id="GO:0030133">
    <property type="term" value="C:transport vesicle"/>
    <property type="evidence" value="ECO:0007669"/>
    <property type="project" value="InterPro"/>
</dbReference>
<comment type="caution">
    <text evidence="3">The sequence shown here is derived from an EMBL/GenBank/DDBJ whole genome shotgun (WGS) entry which is preliminary data.</text>
</comment>
<sequence>MDVGVGGCMRYFGIRSYLDNFYDRQGDNERERDIQHRHINPYNRPRFSSRWWKIILWIGTLLVLSGLFLLLIGFMLPRKNTNVDEPSSSNPEFITVDRDAIAYNSKLDRSHSIGICLVVAGGILFTLSLLLPTFCHMWCASGDATDETDPLKFRMETSSGSEQTIPVRSVPKSVQPNYRKNESRITTDGMTPITSP</sequence>
<keyword evidence="2" id="KW-1133">Transmembrane helix</keyword>
<dbReference type="Proteomes" id="UP000663877">
    <property type="component" value="Unassembled WGS sequence"/>
</dbReference>
<reference evidence="3" key="1">
    <citation type="submission" date="2021-02" db="EMBL/GenBank/DDBJ databases">
        <authorList>
            <person name="Nowell W R."/>
        </authorList>
    </citation>
    <scope>NUCLEOTIDE SEQUENCE</scope>
</reference>
<accession>A0A814BRU8</accession>
<dbReference type="AlphaFoldDB" id="A0A814BRU8"/>
<feature type="region of interest" description="Disordered" evidence="1">
    <location>
        <begin position="156"/>
        <end position="196"/>
    </location>
</feature>
<feature type="compositionally biased region" description="Polar residues" evidence="1">
    <location>
        <begin position="156"/>
        <end position="178"/>
    </location>
</feature>
<gene>
    <name evidence="3" type="ORF">BJG266_LOCUS12054</name>
    <name evidence="4" type="ORF">QVE165_LOCUS39913</name>
</gene>
<organism evidence="3 6">
    <name type="scientific">Adineta steineri</name>
    <dbReference type="NCBI Taxonomy" id="433720"/>
    <lineage>
        <taxon>Eukaryota</taxon>
        <taxon>Metazoa</taxon>
        <taxon>Spiralia</taxon>
        <taxon>Gnathifera</taxon>
        <taxon>Rotifera</taxon>
        <taxon>Eurotatoria</taxon>
        <taxon>Bdelloidea</taxon>
        <taxon>Adinetida</taxon>
        <taxon>Adinetidae</taxon>
        <taxon>Adineta</taxon>
    </lineage>
</organism>
<feature type="transmembrane region" description="Helical" evidence="2">
    <location>
        <begin position="54"/>
        <end position="76"/>
    </location>
</feature>
<dbReference type="InterPro" id="IPR024883">
    <property type="entry name" value="Neurensin"/>
</dbReference>
<dbReference type="GO" id="GO:0043005">
    <property type="term" value="C:neuron projection"/>
    <property type="evidence" value="ECO:0007669"/>
    <property type="project" value="TreeGrafter"/>
</dbReference>
<evidence type="ECO:0000313" key="4">
    <source>
        <dbReference type="EMBL" id="CAF1445183.1"/>
    </source>
</evidence>
<dbReference type="Proteomes" id="UP000663832">
    <property type="component" value="Unassembled WGS sequence"/>
</dbReference>
<dbReference type="OrthoDB" id="5979667at2759"/>